<keyword evidence="2" id="KW-1185">Reference proteome</keyword>
<reference evidence="2" key="1">
    <citation type="journal article" date="2022" name="Mol. Ecol. Resour.">
        <title>The genomes of chicory, endive, great burdock and yacon provide insights into Asteraceae palaeo-polyploidization history and plant inulin production.</title>
        <authorList>
            <person name="Fan W."/>
            <person name="Wang S."/>
            <person name="Wang H."/>
            <person name="Wang A."/>
            <person name="Jiang F."/>
            <person name="Liu H."/>
            <person name="Zhao H."/>
            <person name="Xu D."/>
            <person name="Zhang Y."/>
        </authorList>
    </citation>
    <scope>NUCLEOTIDE SEQUENCE [LARGE SCALE GENOMIC DNA]</scope>
    <source>
        <strain evidence="2">cv. Punajuju</strain>
    </source>
</reference>
<dbReference type="EMBL" id="CM042012">
    <property type="protein sequence ID" value="KAI3749990.1"/>
    <property type="molecule type" value="Genomic_DNA"/>
</dbReference>
<accession>A0ACB9DU62</accession>
<organism evidence="1 2">
    <name type="scientific">Cichorium intybus</name>
    <name type="common">Chicory</name>
    <dbReference type="NCBI Taxonomy" id="13427"/>
    <lineage>
        <taxon>Eukaryota</taxon>
        <taxon>Viridiplantae</taxon>
        <taxon>Streptophyta</taxon>
        <taxon>Embryophyta</taxon>
        <taxon>Tracheophyta</taxon>
        <taxon>Spermatophyta</taxon>
        <taxon>Magnoliopsida</taxon>
        <taxon>eudicotyledons</taxon>
        <taxon>Gunneridae</taxon>
        <taxon>Pentapetalae</taxon>
        <taxon>asterids</taxon>
        <taxon>campanulids</taxon>
        <taxon>Asterales</taxon>
        <taxon>Asteraceae</taxon>
        <taxon>Cichorioideae</taxon>
        <taxon>Cichorieae</taxon>
        <taxon>Cichoriinae</taxon>
        <taxon>Cichorium</taxon>
    </lineage>
</organism>
<protein>
    <submittedName>
        <fullName evidence="1">Uncharacterized protein</fullName>
    </submittedName>
</protein>
<reference evidence="1 2" key="2">
    <citation type="journal article" date="2022" name="Mol. Ecol. Resour.">
        <title>The genomes of chicory, endive, great burdock and yacon provide insights into Asteraceae paleo-polyploidization history and plant inulin production.</title>
        <authorList>
            <person name="Fan W."/>
            <person name="Wang S."/>
            <person name="Wang H."/>
            <person name="Wang A."/>
            <person name="Jiang F."/>
            <person name="Liu H."/>
            <person name="Zhao H."/>
            <person name="Xu D."/>
            <person name="Zhang Y."/>
        </authorList>
    </citation>
    <scope>NUCLEOTIDE SEQUENCE [LARGE SCALE GENOMIC DNA]</scope>
    <source>
        <strain evidence="2">cv. Punajuju</strain>
        <tissue evidence="1">Leaves</tissue>
    </source>
</reference>
<proteinExistence type="predicted"/>
<name>A0ACB9DU62_CICIN</name>
<gene>
    <name evidence="1" type="ORF">L2E82_20614</name>
</gene>
<dbReference type="Proteomes" id="UP001055811">
    <property type="component" value="Linkage Group LG04"/>
</dbReference>
<evidence type="ECO:0000313" key="2">
    <source>
        <dbReference type="Proteomes" id="UP001055811"/>
    </source>
</evidence>
<comment type="caution">
    <text evidence="1">The sequence shown here is derived from an EMBL/GenBank/DDBJ whole genome shotgun (WGS) entry which is preliminary data.</text>
</comment>
<evidence type="ECO:0000313" key="1">
    <source>
        <dbReference type="EMBL" id="KAI3749990.1"/>
    </source>
</evidence>
<sequence length="102" mass="11640">MDSRNHPHLYHRSTQMGIRLRWVCGSTTTGTTESAQEDQTNNLMGEKFSELLNNSTDSHYQFLGVPAEVDLEEIKAAYRRLSKEYHPNNTSLPLKIASEKCL</sequence>